<proteinExistence type="predicted"/>
<name>A0AAV0FPG0_9ASTE</name>
<reference evidence="1" key="1">
    <citation type="submission" date="2022-07" db="EMBL/GenBank/DDBJ databases">
        <authorList>
            <person name="Macas J."/>
            <person name="Novak P."/>
            <person name="Neumann P."/>
        </authorList>
    </citation>
    <scope>NUCLEOTIDE SEQUENCE</scope>
</reference>
<dbReference type="SUPFAM" id="SSF53098">
    <property type="entry name" value="Ribonuclease H-like"/>
    <property type="match status" value="1"/>
</dbReference>
<evidence type="ECO:0000313" key="1">
    <source>
        <dbReference type="EMBL" id="CAH9137335.1"/>
    </source>
</evidence>
<comment type="caution">
    <text evidence="1">The sequence shown here is derived from an EMBL/GenBank/DDBJ whole genome shotgun (WGS) entry which is preliminary data.</text>
</comment>
<dbReference type="GO" id="GO:0003676">
    <property type="term" value="F:nucleic acid binding"/>
    <property type="evidence" value="ECO:0007669"/>
    <property type="project" value="InterPro"/>
</dbReference>
<dbReference type="PANTHER" id="PTHR45835:SF99">
    <property type="entry name" value="CHROMO DOMAIN-CONTAINING PROTEIN-RELATED"/>
    <property type="match status" value="1"/>
</dbReference>
<keyword evidence="2" id="KW-1185">Reference proteome</keyword>
<dbReference type="PANTHER" id="PTHR45835">
    <property type="entry name" value="YALI0A06105P"/>
    <property type="match status" value="1"/>
</dbReference>
<evidence type="ECO:0000313" key="2">
    <source>
        <dbReference type="Proteomes" id="UP001152523"/>
    </source>
</evidence>
<dbReference type="InterPro" id="IPR012337">
    <property type="entry name" value="RNaseH-like_sf"/>
</dbReference>
<gene>
    <name evidence="1" type="ORF">CEPIT_LOCUS35950</name>
</gene>
<sequence>MDVQSVRVIQILEDMLRACALEFQGSWDKLLALVEFAYNNSYEVSIGMPPYEALYVRKCRTPLCWDEVGEAKLDGIELVEITKVKVKIIRDRLKTAQDRQKSYATNGEGRWSLKSVIRSS</sequence>
<evidence type="ECO:0008006" key="3">
    <source>
        <dbReference type="Google" id="ProtNLM"/>
    </source>
</evidence>
<dbReference type="Proteomes" id="UP001152523">
    <property type="component" value="Unassembled WGS sequence"/>
</dbReference>
<protein>
    <recommendedName>
        <fullName evidence="3">DNA/RNA polymerases superfamily protein</fullName>
    </recommendedName>
</protein>
<accession>A0AAV0FPG0</accession>
<organism evidence="1 2">
    <name type="scientific">Cuscuta epithymum</name>
    <dbReference type="NCBI Taxonomy" id="186058"/>
    <lineage>
        <taxon>Eukaryota</taxon>
        <taxon>Viridiplantae</taxon>
        <taxon>Streptophyta</taxon>
        <taxon>Embryophyta</taxon>
        <taxon>Tracheophyta</taxon>
        <taxon>Spermatophyta</taxon>
        <taxon>Magnoliopsida</taxon>
        <taxon>eudicotyledons</taxon>
        <taxon>Gunneridae</taxon>
        <taxon>Pentapetalae</taxon>
        <taxon>asterids</taxon>
        <taxon>lamiids</taxon>
        <taxon>Solanales</taxon>
        <taxon>Convolvulaceae</taxon>
        <taxon>Cuscuteae</taxon>
        <taxon>Cuscuta</taxon>
        <taxon>Cuscuta subgen. Cuscuta</taxon>
    </lineage>
</organism>
<dbReference type="AlphaFoldDB" id="A0AAV0FPG0"/>
<dbReference type="InterPro" id="IPR036397">
    <property type="entry name" value="RNaseH_sf"/>
</dbReference>
<dbReference type="Gene3D" id="3.30.420.10">
    <property type="entry name" value="Ribonuclease H-like superfamily/Ribonuclease H"/>
    <property type="match status" value="1"/>
</dbReference>
<dbReference type="EMBL" id="CAMAPF010000999">
    <property type="protein sequence ID" value="CAH9137335.1"/>
    <property type="molecule type" value="Genomic_DNA"/>
</dbReference>